<feature type="compositionally biased region" description="Low complexity" evidence="2">
    <location>
        <begin position="116"/>
        <end position="129"/>
    </location>
</feature>
<sequence length="230" mass="24706">MVLEDLRDLSGGYSKMAYDGALFSSPAMSASYDLNSSVSSSSASNMGTVSPTDLLLHDPFVSAPNSAALTDLTSPSDFDGSPHGDSFDVSPNFGCNDHELAGHDAWYPLFPQSSLAPASGGSASPTSQPVDESEGSEQISRRKSAHSRSASKSHKHSASAGVNAARRREKPLPPIIVDDPTDIVAMKRARNTLAARKSRERKAVRVEELEEKILKLEEERDHWKKLALGQ</sequence>
<dbReference type="CDD" id="cd12193">
    <property type="entry name" value="bZIP_GCN4"/>
    <property type="match status" value="1"/>
</dbReference>
<evidence type="ECO:0000256" key="2">
    <source>
        <dbReference type="SAM" id="MobiDB-lite"/>
    </source>
</evidence>
<evidence type="ECO:0000259" key="3">
    <source>
        <dbReference type="PROSITE" id="PS50217"/>
    </source>
</evidence>
<keyword evidence="5" id="KW-1185">Reference proteome</keyword>
<feature type="coiled-coil region" evidence="1">
    <location>
        <begin position="199"/>
        <end position="226"/>
    </location>
</feature>
<evidence type="ECO:0000256" key="1">
    <source>
        <dbReference type="SAM" id="Coils"/>
    </source>
</evidence>
<evidence type="ECO:0000313" key="4">
    <source>
        <dbReference type="EMBL" id="CAK7268282.1"/>
    </source>
</evidence>
<dbReference type="Gene3D" id="3.30.160.60">
    <property type="entry name" value="Classic Zinc Finger"/>
    <property type="match status" value="1"/>
</dbReference>
<dbReference type="InterPro" id="IPR004827">
    <property type="entry name" value="bZIP"/>
</dbReference>
<organism evidence="4 5">
    <name type="scientific">Sporothrix epigloea</name>
    <dbReference type="NCBI Taxonomy" id="1892477"/>
    <lineage>
        <taxon>Eukaryota</taxon>
        <taxon>Fungi</taxon>
        <taxon>Dikarya</taxon>
        <taxon>Ascomycota</taxon>
        <taxon>Pezizomycotina</taxon>
        <taxon>Sordariomycetes</taxon>
        <taxon>Sordariomycetidae</taxon>
        <taxon>Ophiostomatales</taxon>
        <taxon>Ophiostomataceae</taxon>
        <taxon>Sporothrix</taxon>
    </lineage>
</organism>
<reference evidence="4 5" key="1">
    <citation type="submission" date="2024-01" db="EMBL/GenBank/DDBJ databases">
        <authorList>
            <person name="Allen C."/>
            <person name="Tagirdzhanova G."/>
        </authorList>
    </citation>
    <scope>NUCLEOTIDE SEQUENCE [LARGE SCALE GENOMIC DNA]</scope>
    <source>
        <strain evidence="4 5">CBS 573.63</strain>
    </source>
</reference>
<feature type="region of interest" description="Disordered" evidence="2">
    <location>
        <begin position="116"/>
        <end position="177"/>
    </location>
</feature>
<dbReference type="EMBL" id="CAWUOM010000044">
    <property type="protein sequence ID" value="CAK7268282.1"/>
    <property type="molecule type" value="Genomic_DNA"/>
</dbReference>
<dbReference type="PROSITE" id="PS00036">
    <property type="entry name" value="BZIP_BASIC"/>
    <property type="match status" value="1"/>
</dbReference>
<keyword evidence="1" id="KW-0175">Coiled coil</keyword>
<dbReference type="InterPro" id="IPR046347">
    <property type="entry name" value="bZIP_sf"/>
</dbReference>
<dbReference type="PROSITE" id="PS50217">
    <property type="entry name" value="BZIP"/>
    <property type="match status" value="1"/>
</dbReference>
<dbReference type="Proteomes" id="UP001642501">
    <property type="component" value="Unassembled WGS sequence"/>
</dbReference>
<evidence type="ECO:0000313" key="5">
    <source>
        <dbReference type="Proteomes" id="UP001642501"/>
    </source>
</evidence>
<protein>
    <submittedName>
        <fullName evidence="4">General control protein</fullName>
    </submittedName>
</protein>
<name>A0ABP0DJA4_9PEZI</name>
<dbReference type="SUPFAM" id="SSF57959">
    <property type="entry name" value="Leucine zipper domain"/>
    <property type="match status" value="1"/>
</dbReference>
<gene>
    <name evidence="4" type="primary">GCN4</name>
    <name evidence="4" type="ORF">SEPCBS57363_003016</name>
</gene>
<dbReference type="Pfam" id="PF07716">
    <property type="entry name" value="bZIP_2"/>
    <property type="match status" value="1"/>
</dbReference>
<comment type="caution">
    <text evidence="4">The sequence shown here is derived from an EMBL/GenBank/DDBJ whole genome shotgun (WGS) entry which is preliminary data.</text>
</comment>
<accession>A0ABP0DJA4</accession>
<feature type="domain" description="BZIP" evidence="3">
    <location>
        <begin position="187"/>
        <end position="221"/>
    </location>
</feature>
<proteinExistence type="predicted"/>
<feature type="compositionally biased region" description="Basic residues" evidence="2">
    <location>
        <begin position="141"/>
        <end position="157"/>
    </location>
</feature>